<dbReference type="NCBIfam" id="TIGR00037">
    <property type="entry name" value="eIF_5A"/>
    <property type="match status" value="1"/>
</dbReference>
<dbReference type="InterPro" id="IPR001884">
    <property type="entry name" value="IF5A-like"/>
</dbReference>
<dbReference type="GO" id="GO:0003743">
    <property type="term" value="F:translation initiation factor activity"/>
    <property type="evidence" value="ECO:0007669"/>
    <property type="project" value="UniProtKB-UniRule"/>
</dbReference>
<evidence type="ECO:0000256" key="6">
    <source>
        <dbReference type="ARBA" id="ARBA00022540"/>
    </source>
</evidence>
<comment type="function">
    <text evidence="1 11">Functions by promoting the formation of the first peptide bond.</text>
</comment>
<dbReference type="InterPro" id="IPR020189">
    <property type="entry name" value="IF5A_C"/>
</dbReference>
<dbReference type="PROSITE" id="PS00302">
    <property type="entry name" value="IF5A_HYPUSINE"/>
    <property type="match status" value="1"/>
</dbReference>
<gene>
    <name evidence="11" type="primary">eif5a</name>
    <name evidence="13" type="ORF">AC478_00515</name>
</gene>
<protein>
    <recommendedName>
        <fullName evidence="4 11">Translation initiation factor 5A</fullName>
    </recommendedName>
    <alternativeName>
        <fullName evidence="10 11">Hypusine-containing protein</fullName>
    </alternativeName>
    <alternativeName>
        <fullName evidence="9 11">eIF-5A</fullName>
    </alternativeName>
</protein>
<evidence type="ECO:0000256" key="9">
    <source>
        <dbReference type="ARBA" id="ARBA00032030"/>
    </source>
</evidence>
<dbReference type="GO" id="GO:0003723">
    <property type="term" value="F:RNA binding"/>
    <property type="evidence" value="ECO:0007669"/>
    <property type="project" value="InterPro"/>
</dbReference>
<evidence type="ECO:0000256" key="8">
    <source>
        <dbReference type="ARBA" id="ARBA00023071"/>
    </source>
</evidence>
<sequence length="130" mass="14286">MSKPVDVGSLRVGGYMIVDDEACRIVDITKSKPGKHGAAKARIVAIGVFDGVKRSLVKPVNASAEVPMIDKRPGQVFSVNPSGIQIMDLETYEYVDAPFPEEEDLKAKLTVGAEIEYWKILDRIKIVRAK</sequence>
<keyword evidence="6 11" id="KW-0396">Initiation factor</keyword>
<evidence type="ECO:0000256" key="5">
    <source>
        <dbReference type="ARBA" id="ARBA00022490"/>
    </source>
</evidence>
<dbReference type="GO" id="GO:0045905">
    <property type="term" value="P:positive regulation of translational termination"/>
    <property type="evidence" value="ECO:0007669"/>
    <property type="project" value="InterPro"/>
</dbReference>
<evidence type="ECO:0000259" key="12">
    <source>
        <dbReference type="SMART" id="SM01376"/>
    </source>
</evidence>
<evidence type="ECO:0000256" key="3">
    <source>
        <dbReference type="ARBA" id="ARBA00006016"/>
    </source>
</evidence>
<reference evidence="14" key="1">
    <citation type="submission" date="2015-06" db="EMBL/GenBank/DDBJ databases">
        <title>New insights into the roles of widespread benthic archaea in carbon and nitrogen cycling.</title>
        <authorList>
            <person name="Lazar C.S."/>
            <person name="Baker B.J."/>
            <person name="Seitz K.W."/>
            <person name="Hyde A.S."/>
            <person name="Dick G.J."/>
            <person name="Hinrichs K.-U."/>
            <person name="Teske A.P."/>
        </authorList>
    </citation>
    <scope>NUCLEOTIDE SEQUENCE [LARGE SCALE GENOMIC DNA]</scope>
</reference>
<organism evidence="13 14">
    <name type="scientific">miscellaneous Crenarchaeota group-1 archaeon SG8-32-3</name>
    <dbReference type="NCBI Taxonomy" id="1685125"/>
    <lineage>
        <taxon>Archaea</taxon>
        <taxon>Candidatus Bathyarchaeota</taxon>
        <taxon>MCG-1</taxon>
    </lineage>
</organism>
<dbReference type="InterPro" id="IPR012340">
    <property type="entry name" value="NA-bd_OB-fold"/>
</dbReference>
<dbReference type="Gene3D" id="2.40.50.140">
    <property type="entry name" value="Nucleic acid-binding proteins"/>
    <property type="match status" value="1"/>
</dbReference>
<dbReference type="PANTHER" id="PTHR11673">
    <property type="entry name" value="TRANSLATION INITIATION FACTOR 5A FAMILY MEMBER"/>
    <property type="match status" value="1"/>
</dbReference>
<keyword evidence="8 11" id="KW-0385">Hypusine</keyword>
<dbReference type="PATRIC" id="fig|1685125.3.peg.89"/>
<dbReference type="Gene3D" id="2.30.30.30">
    <property type="match status" value="1"/>
</dbReference>
<evidence type="ECO:0000256" key="7">
    <source>
        <dbReference type="ARBA" id="ARBA00022917"/>
    </source>
</evidence>
<dbReference type="SMART" id="SM01376">
    <property type="entry name" value="eIF-5a"/>
    <property type="match status" value="1"/>
</dbReference>
<evidence type="ECO:0000256" key="1">
    <source>
        <dbReference type="ARBA" id="ARBA00003980"/>
    </source>
</evidence>
<dbReference type="GO" id="GO:0045901">
    <property type="term" value="P:positive regulation of translational elongation"/>
    <property type="evidence" value="ECO:0007669"/>
    <property type="project" value="InterPro"/>
</dbReference>
<evidence type="ECO:0000313" key="13">
    <source>
        <dbReference type="EMBL" id="KON32336.1"/>
    </source>
</evidence>
<dbReference type="Proteomes" id="UP000054016">
    <property type="component" value="Unassembled WGS sequence"/>
</dbReference>
<comment type="caution">
    <text evidence="13">The sequence shown here is derived from an EMBL/GenBank/DDBJ whole genome shotgun (WGS) entry which is preliminary data.</text>
</comment>
<evidence type="ECO:0000313" key="14">
    <source>
        <dbReference type="Proteomes" id="UP000054016"/>
    </source>
</evidence>
<comment type="subcellular location">
    <subcellularLocation>
        <location evidence="2 11">Cytoplasm</location>
    </subcellularLocation>
</comment>
<feature type="modified residue" description="Hypusine" evidence="11">
    <location>
        <position position="35"/>
    </location>
</feature>
<dbReference type="AlphaFoldDB" id="A0A0M0BVX9"/>
<evidence type="ECO:0000256" key="2">
    <source>
        <dbReference type="ARBA" id="ARBA00004496"/>
    </source>
</evidence>
<accession>A0A0M0BVX9</accession>
<evidence type="ECO:0000256" key="11">
    <source>
        <dbReference type="HAMAP-Rule" id="MF_00085"/>
    </source>
</evidence>
<dbReference type="Pfam" id="PF21485">
    <property type="entry name" value="IF5A-like_N"/>
    <property type="match status" value="1"/>
</dbReference>
<dbReference type="InterPro" id="IPR022847">
    <property type="entry name" value="Transl_elong_IF5A_arc"/>
</dbReference>
<dbReference type="SUPFAM" id="SSF50249">
    <property type="entry name" value="Nucleic acid-binding proteins"/>
    <property type="match status" value="1"/>
</dbReference>
<dbReference type="NCBIfam" id="NF003076">
    <property type="entry name" value="PRK03999.1"/>
    <property type="match status" value="1"/>
</dbReference>
<comment type="similarity">
    <text evidence="3 11">Belongs to the eIF-5A family.</text>
</comment>
<keyword evidence="7 11" id="KW-0648">Protein biosynthesis</keyword>
<dbReference type="GO" id="GO:0043022">
    <property type="term" value="F:ribosome binding"/>
    <property type="evidence" value="ECO:0007669"/>
    <property type="project" value="InterPro"/>
</dbReference>
<evidence type="ECO:0000256" key="4">
    <source>
        <dbReference type="ARBA" id="ARBA00016327"/>
    </source>
</evidence>
<dbReference type="InterPro" id="IPR048670">
    <property type="entry name" value="IF5A-like_N"/>
</dbReference>
<proteinExistence type="inferred from homology"/>
<dbReference type="FunFam" id="2.30.30.30:FF:000038">
    <property type="entry name" value="Translation initiation factor 5A"/>
    <property type="match status" value="1"/>
</dbReference>
<dbReference type="InterPro" id="IPR019769">
    <property type="entry name" value="Trans_elong_IF5A_hypusine_site"/>
</dbReference>
<evidence type="ECO:0000256" key="10">
    <source>
        <dbReference type="ARBA" id="ARBA00032163"/>
    </source>
</evidence>
<dbReference type="GO" id="GO:0005737">
    <property type="term" value="C:cytoplasm"/>
    <property type="evidence" value="ECO:0007669"/>
    <property type="project" value="UniProtKB-SubCell"/>
</dbReference>
<keyword evidence="5 11" id="KW-0963">Cytoplasm</keyword>
<dbReference type="SUPFAM" id="SSF50104">
    <property type="entry name" value="Translation proteins SH3-like domain"/>
    <property type="match status" value="1"/>
</dbReference>
<dbReference type="HAMAP" id="MF_00085">
    <property type="entry name" value="eIF_5A"/>
    <property type="match status" value="1"/>
</dbReference>
<dbReference type="InterPro" id="IPR008991">
    <property type="entry name" value="Translation_prot_SH3-like_sf"/>
</dbReference>
<dbReference type="PIRSF" id="PIRSF003025">
    <property type="entry name" value="eIF5A"/>
    <property type="match status" value="1"/>
</dbReference>
<name>A0A0M0BVX9_9ARCH</name>
<dbReference type="EMBL" id="LFWV01000004">
    <property type="protein sequence ID" value="KON32336.1"/>
    <property type="molecule type" value="Genomic_DNA"/>
</dbReference>
<feature type="domain" description="Translation initiation factor 5A C-terminal" evidence="12">
    <location>
        <begin position="68"/>
        <end position="130"/>
    </location>
</feature>
<dbReference type="InterPro" id="IPR014722">
    <property type="entry name" value="Rib_uL2_dom2"/>
</dbReference>
<dbReference type="GO" id="GO:0003746">
    <property type="term" value="F:translation elongation factor activity"/>
    <property type="evidence" value="ECO:0007669"/>
    <property type="project" value="InterPro"/>
</dbReference>